<dbReference type="PANTHER" id="PTHR31975:SF1">
    <property type="entry name" value="BUD SITE SELECTION PROTEIN 7-RELATED"/>
    <property type="match status" value="1"/>
</dbReference>
<dbReference type="EMBL" id="MBFR01000023">
    <property type="protein sequence ID" value="PVU96846.1"/>
    <property type="molecule type" value="Genomic_DNA"/>
</dbReference>
<reference evidence="2 3" key="1">
    <citation type="journal article" date="2018" name="MBio">
        <title>Comparative Genomics Reveals the Core Gene Toolbox for the Fungus-Insect Symbiosis.</title>
        <authorList>
            <person name="Wang Y."/>
            <person name="Stata M."/>
            <person name="Wang W."/>
            <person name="Stajich J.E."/>
            <person name="White M.M."/>
            <person name="Moncalvo J.M."/>
        </authorList>
    </citation>
    <scope>NUCLEOTIDE SEQUENCE [LARGE SCALE GENOMIC DNA]</scope>
    <source>
        <strain evidence="2 3">SWE-8-4</strain>
    </source>
</reference>
<dbReference type="Proteomes" id="UP000245383">
    <property type="component" value="Unassembled WGS sequence"/>
</dbReference>
<sequence length="307" mass="35403">MSGLDTQIPQNDGADDTEYLETTSAIPFNYDSEKSTKNGKEVDIDALVASMQNEPKRLCERWLDNLFMLLYEDLRVYTMWRTEMYHLKANGKNILKHHSQLEWEALGDVSYRLKHYEESQIAYTMATDYRFSFHAWVQLLKLNDKINKQKILEDEESDLDNEDDNEALAIKTQENGDSNCLNENIAQNASSSNSNSEVSSLSKNKVELKTNKISLAGLAADIKIQDENELKESLSALVWLIVYIDRWYDESVYPTFVCKHLIHLIARFGSSKVQNTIVSMNLKPDVFKLVFNYIGFTNTFQTPGHQW</sequence>
<dbReference type="GO" id="GO:0006893">
    <property type="term" value="P:Golgi to plasma membrane transport"/>
    <property type="evidence" value="ECO:0007669"/>
    <property type="project" value="TreeGrafter"/>
</dbReference>
<evidence type="ECO:0000313" key="2">
    <source>
        <dbReference type="EMBL" id="PVU96846.1"/>
    </source>
</evidence>
<proteinExistence type="predicted"/>
<feature type="compositionally biased region" description="Low complexity" evidence="1">
    <location>
        <begin position="182"/>
        <end position="198"/>
    </location>
</feature>
<gene>
    <name evidence="2" type="ORF">BB561_000948</name>
</gene>
<evidence type="ECO:0000256" key="1">
    <source>
        <dbReference type="SAM" id="MobiDB-lite"/>
    </source>
</evidence>
<dbReference type="InterPro" id="IPR015374">
    <property type="entry name" value="ChAPs"/>
</dbReference>
<comment type="caution">
    <text evidence="2">The sequence shown here is derived from an EMBL/GenBank/DDBJ whole genome shotgun (WGS) entry which is preliminary data.</text>
</comment>
<dbReference type="OrthoDB" id="434695at2759"/>
<dbReference type="Gene3D" id="1.25.40.10">
    <property type="entry name" value="Tetratricopeptide repeat domain"/>
    <property type="match status" value="1"/>
</dbReference>
<name>A0A2T9YX24_9FUNG</name>
<keyword evidence="3" id="KW-1185">Reference proteome</keyword>
<evidence type="ECO:0000313" key="3">
    <source>
        <dbReference type="Proteomes" id="UP000245383"/>
    </source>
</evidence>
<feature type="region of interest" description="Disordered" evidence="1">
    <location>
        <begin position="178"/>
        <end position="198"/>
    </location>
</feature>
<dbReference type="GO" id="GO:0034044">
    <property type="term" value="C:exomer complex"/>
    <property type="evidence" value="ECO:0007669"/>
    <property type="project" value="UniProtKB-ARBA"/>
</dbReference>
<accession>A0A2T9YX24</accession>
<protein>
    <submittedName>
        <fullName evidence="2">Uncharacterized protein</fullName>
    </submittedName>
</protein>
<dbReference type="PANTHER" id="PTHR31975">
    <property type="entry name" value="BUD SITE SELECTION PROTEIN 7-RELATED"/>
    <property type="match status" value="1"/>
</dbReference>
<organism evidence="2 3">
    <name type="scientific">Smittium simulii</name>
    <dbReference type="NCBI Taxonomy" id="133385"/>
    <lineage>
        <taxon>Eukaryota</taxon>
        <taxon>Fungi</taxon>
        <taxon>Fungi incertae sedis</taxon>
        <taxon>Zoopagomycota</taxon>
        <taxon>Kickxellomycotina</taxon>
        <taxon>Harpellomycetes</taxon>
        <taxon>Harpellales</taxon>
        <taxon>Legeriomycetaceae</taxon>
        <taxon>Smittium</taxon>
    </lineage>
</organism>
<dbReference type="AlphaFoldDB" id="A0A2T9YX24"/>
<dbReference type="STRING" id="133385.A0A2T9YX24"/>
<dbReference type="InterPro" id="IPR011990">
    <property type="entry name" value="TPR-like_helical_dom_sf"/>
</dbReference>